<accession>J3P4C0</accession>
<gene>
    <name evidence="3" type="primary">20348814</name>
    <name evidence="2" type="ORF">GGTG_08356</name>
</gene>
<dbReference type="RefSeq" id="XP_009224460.1">
    <property type="nucleotide sequence ID" value="XM_009226196.1"/>
</dbReference>
<dbReference type="VEuPathDB" id="FungiDB:GGTG_08356"/>
<evidence type="ECO:0000313" key="3">
    <source>
        <dbReference type="EnsemblFungi" id="EJT74516"/>
    </source>
</evidence>
<dbReference type="GeneID" id="20348814"/>
<reference evidence="4" key="1">
    <citation type="submission" date="2010-07" db="EMBL/GenBank/DDBJ databases">
        <title>The genome sequence of Gaeumannomyces graminis var. tritici strain R3-111a-1.</title>
        <authorList>
            <consortium name="The Broad Institute Genome Sequencing Platform"/>
            <person name="Ma L.-J."/>
            <person name="Dead R."/>
            <person name="Young S."/>
            <person name="Zeng Q."/>
            <person name="Koehrsen M."/>
            <person name="Alvarado L."/>
            <person name="Berlin A."/>
            <person name="Chapman S.B."/>
            <person name="Chen Z."/>
            <person name="Freedman E."/>
            <person name="Gellesch M."/>
            <person name="Goldberg J."/>
            <person name="Griggs A."/>
            <person name="Gujja S."/>
            <person name="Heilman E.R."/>
            <person name="Heiman D."/>
            <person name="Hepburn T."/>
            <person name="Howarth C."/>
            <person name="Jen D."/>
            <person name="Larson L."/>
            <person name="Mehta T."/>
            <person name="Neiman D."/>
            <person name="Pearson M."/>
            <person name="Roberts A."/>
            <person name="Saif S."/>
            <person name="Shea T."/>
            <person name="Shenoy N."/>
            <person name="Sisk P."/>
            <person name="Stolte C."/>
            <person name="Sykes S."/>
            <person name="Walk T."/>
            <person name="White J."/>
            <person name="Yandava C."/>
            <person name="Haas B."/>
            <person name="Nusbaum C."/>
            <person name="Birren B."/>
        </authorList>
    </citation>
    <scope>NUCLEOTIDE SEQUENCE [LARGE SCALE GENOMIC DNA]</scope>
    <source>
        <strain evidence="4">R3-111a-1</strain>
    </source>
</reference>
<feature type="region of interest" description="Disordered" evidence="1">
    <location>
        <begin position="1"/>
        <end position="36"/>
    </location>
</feature>
<evidence type="ECO:0000313" key="4">
    <source>
        <dbReference type="Proteomes" id="UP000006039"/>
    </source>
</evidence>
<name>J3P4C0_GAET3</name>
<dbReference type="HOGENOM" id="CLU_127211_0_0_1"/>
<dbReference type="EnsemblFungi" id="EJT74516">
    <property type="protein sequence ID" value="EJT74516"/>
    <property type="gene ID" value="GGTG_08356"/>
</dbReference>
<protein>
    <submittedName>
        <fullName evidence="2 3">Uncharacterized protein</fullName>
    </submittedName>
</protein>
<dbReference type="STRING" id="644352.J3P4C0"/>
<dbReference type="Proteomes" id="UP000006039">
    <property type="component" value="Unassembled WGS sequence"/>
</dbReference>
<dbReference type="EMBL" id="GL385398">
    <property type="protein sequence ID" value="EJT74516.1"/>
    <property type="molecule type" value="Genomic_DNA"/>
</dbReference>
<organism evidence="2">
    <name type="scientific">Gaeumannomyces tritici (strain R3-111a-1)</name>
    <name type="common">Wheat and barley take-all root rot fungus</name>
    <name type="synonym">Gaeumannomyces graminis var. tritici</name>
    <dbReference type="NCBI Taxonomy" id="644352"/>
    <lineage>
        <taxon>Eukaryota</taxon>
        <taxon>Fungi</taxon>
        <taxon>Dikarya</taxon>
        <taxon>Ascomycota</taxon>
        <taxon>Pezizomycotina</taxon>
        <taxon>Sordariomycetes</taxon>
        <taxon>Sordariomycetidae</taxon>
        <taxon>Magnaporthales</taxon>
        <taxon>Magnaporthaceae</taxon>
        <taxon>Gaeumannomyces</taxon>
    </lineage>
</organism>
<reference evidence="3" key="5">
    <citation type="submission" date="2018-04" db="UniProtKB">
        <authorList>
            <consortium name="EnsemblFungi"/>
        </authorList>
    </citation>
    <scope>IDENTIFICATION</scope>
    <source>
        <strain evidence="3">R3-111a-1</strain>
    </source>
</reference>
<dbReference type="OrthoDB" id="4841197at2759"/>
<dbReference type="eggNOG" id="ENOG502T1CB">
    <property type="taxonomic scope" value="Eukaryota"/>
</dbReference>
<dbReference type="AlphaFoldDB" id="J3P4C0"/>
<sequence length="182" mass="20045">MGGEFSDPKSRRYQLSSEDARQYRGPPPSSPPASTTVMEKVQTNLDALERKLGKANKIAAKGDKMRMGDAVKLARKSQSMSSTMDKAVKEYDSRRMMAQMTHIVALSEEQVDHLIGCQGYLKDKLHSSEALSRMMLSKVPLEMREVGEAVARRRNLAFERALAAYGNAMGGDDLADGAEDSD</sequence>
<reference evidence="3" key="4">
    <citation type="journal article" date="2015" name="G3 (Bethesda)">
        <title>Genome sequences of three phytopathogenic species of the Magnaporthaceae family of fungi.</title>
        <authorList>
            <person name="Okagaki L.H."/>
            <person name="Nunes C.C."/>
            <person name="Sailsbery J."/>
            <person name="Clay B."/>
            <person name="Brown D."/>
            <person name="John T."/>
            <person name="Oh Y."/>
            <person name="Young N."/>
            <person name="Fitzgerald M."/>
            <person name="Haas B.J."/>
            <person name="Zeng Q."/>
            <person name="Young S."/>
            <person name="Adiconis X."/>
            <person name="Fan L."/>
            <person name="Levin J.Z."/>
            <person name="Mitchell T.K."/>
            <person name="Okubara P.A."/>
            <person name="Farman M.L."/>
            <person name="Kohn L.M."/>
            <person name="Birren B."/>
            <person name="Ma L.-J."/>
            <person name="Dean R.A."/>
        </authorList>
    </citation>
    <scope>NUCLEOTIDE SEQUENCE</scope>
    <source>
        <strain evidence="3">R3-111a-1</strain>
    </source>
</reference>
<proteinExistence type="predicted"/>
<evidence type="ECO:0000256" key="1">
    <source>
        <dbReference type="SAM" id="MobiDB-lite"/>
    </source>
</evidence>
<keyword evidence="4" id="KW-1185">Reference proteome</keyword>
<feature type="compositionally biased region" description="Basic and acidic residues" evidence="1">
    <location>
        <begin position="1"/>
        <end position="10"/>
    </location>
</feature>
<reference evidence="2" key="2">
    <citation type="submission" date="2010-07" db="EMBL/GenBank/DDBJ databases">
        <authorList>
            <consortium name="The Broad Institute Genome Sequencing Platform"/>
            <consortium name="Broad Institute Genome Sequencing Center for Infectious Disease"/>
            <person name="Ma L.-J."/>
            <person name="Dead R."/>
            <person name="Young S."/>
            <person name="Zeng Q."/>
            <person name="Koehrsen M."/>
            <person name="Alvarado L."/>
            <person name="Berlin A."/>
            <person name="Chapman S.B."/>
            <person name="Chen Z."/>
            <person name="Freedman E."/>
            <person name="Gellesch M."/>
            <person name="Goldberg J."/>
            <person name="Griggs A."/>
            <person name="Gujja S."/>
            <person name="Heilman E.R."/>
            <person name="Heiman D."/>
            <person name="Hepburn T."/>
            <person name="Howarth C."/>
            <person name="Jen D."/>
            <person name="Larson L."/>
            <person name="Mehta T."/>
            <person name="Neiman D."/>
            <person name="Pearson M."/>
            <person name="Roberts A."/>
            <person name="Saif S."/>
            <person name="Shea T."/>
            <person name="Shenoy N."/>
            <person name="Sisk P."/>
            <person name="Stolte C."/>
            <person name="Sykes S."/>
            <person name="Walk T."/>
            <person name="White J."/>
            <person name="Yandava C."/>
            <person name="Haas B."/>
            <person name="Nusbaum C."/>
            <person name="Birren B."/>
        </authorList>
    </citation>
    <scope>NUCLEOTIDE SEQUENCE</scope>
    <source>
        <strain evidence="2">R3-111a-1</strain>
    </source>
</reference>
<reference evidence="2" key="3">
    <citation type="submission" date="2010-09" db="EMBL/GenBank/DDBJ databases">
        <title>Annotation of Gaeumannomyces graminis var. tritici R3-111a-1.</title>
        <authorList>
            <consortium name="The Broad Institute Genome Sequencing Platform"/>
            <person name="Ma L.-J."/>
            <person name="Dead R."/>
            <person name="Young S.K."/>
            <person name="Zeng Q."/>
            <person name="Gargeya S."/>
            <person name="Fitzgerald M."/>
            <person name="Haas B."/>
            <person name="Abouelleil A."/>
            <person name="Alvarado L."/>
            <person name="Arachchi H.M."/>
            <person name="Berlin A."/>
            <person name="Brown A."/>
            <person name="Chapman S.B."/>
            <person name="Chen Z."/>
            <person name="Dunbar C."/>
            <person name="Freedman E."/>
            <person name="Gearin G."/>
            <person name="Gellesch M."/>
            <person name="Goldberg J."/>
            <person name="Griggs A."/>
            <person name="Gujja S."/>
            <person name="Heiman D."/>
            <person name="Howarth C."/>
            <person name="Larson L."/>
            <person name="Lui A."/>
            <person name="MacDonald P.J.P."/>
            <person name="Mehta T."/>
            <person name="Montmayeur A."/>
            <person name="Murphy C."/>
            <person name="Neiman D."/>
            <person name="Pearson M."/>
            <person name="Priest M."/>
            <person name="Roberts A."/>
            <person name="Saif S."/>
            <person name="Shea T."/>
            <person name="Shenoy N."/>
            <person name="Sisk P."/>
            <person name="Stolte C."/>
            <person name="Sykes S."/>
            <person name="Yandava C."/>
            <person name="Wortman J."/>
            <person name="Nusbaum C."/>
            <person name="Birren B."/>
        </authorList>
    </citation>
    <scope>NUCLEOTIDE SEQUENCE</scope>
    <source>
        <strain evidence="2">R3-111a-1</strain>
    </source>
</reference>
<evidence type="ECO:0000313" key="2">
    <source>
        <dbReference type="EMBL" id="EJT74516.1"/>
    </source>
</evidence>